<dbReference type="Pfam" id="PF17772">
    <property type="entry name" value="zf-MYST"/>
    <property type="match status" value="1"/>
</dbReference>
<dbReference type="InterPro" id="IPR011011">
    <property type="entry name" value="Znf_FYVE_PHD"/>
</dbReference>
<dbReference type="GO" id="GO:0006357">
    <property type="term" value="P:regulation of transcription by RNA polymerase II"/>
    <property type="evidence" value="ECO:0007669"/>
    <property type="project" value="TreeGrafter"/>
</dbReference>
<dbReference type="KEGG" id="vde:111247338"/>
<name>A0A7M7JQ44_VARDE</name>
<evidence type="ECO:0000256" key="12">
    <source>
        <dbReference type="RuleBase" id="RU361211"/>
    </source>
</evidence>
<dbReference type="Gene3D" id="1.10.10.10">
    <property type="entry name" value="Winged helix-like DNA-binding domain superfamily/Winged helix DNA-binding domain"/>
    <property type="match status" value="1"/>
</dbReference>
<comment type="catalytic activity">
    <reaction evidence="12">
        <text>L-lysyl-[protein] + acetyl-CoA = N(6)-acetyl-L-lysyl-[protein] + CoA + H(+)</text>
        <dbReference type="Rhea" id="RHEA:45948"/>
        <dbReference type="Rhea" id="RHEA-COMP:9752"/>
        <dbReference type="Rhea" id="RHEA-COMP:10731"/>
        <dbReference type="ChEBI" id="CHEBI:15378"/>
        <dbReference type="ChEBI" id="CHEBI:29969"/>
        <dbReference type="ChEBI" id="CHEBI:57287"/>
        <dbReference type="ChEBI" id="CHEBI:57288"/>
        <dbReference type="ChEBI" id="CHEBI:61930"/>
        <dbReference type="EC" id="2.3.1.48"/>
    </reaction>
</comment>
<dbReference type="InParanoid" id="A0A7M7JQ44"/>
<sequence length="758" mass="85572">MVTRRSQCPLGPTEAIQTTHLLNGHHYRRTTRASLPKKNISLLINHPTPQHHIQNSMNNNKVGEDVAKLNQAELHGNVSVKSMHGRKRRDRIEKTENKVKYEQSLQYHGKHQHQLKQERQESIESKDVILMSTIPTEPPRKGRPSRHTDEVQQAPATPVTPVKRRAVVSESAAVGAGNCPGADTPKRRKTSDEFPLLPVCAICAQPDSRRSPRPPELVFCAECETRCAHPFCLGAALNDDSESSTAGGGKGASRSTRYQWRCPQCRLCVVCNQPEGPHIFYACSACSNGVHKQCITGQTSPAKGMRCARCIKGCESRVKTPSISVNASRRRAPGGRGGECAMELKARRRRGRLNQDRRCFNNNPTEEELSQCLPDSDSSSRNLNGSTGVELRLGEEESPMKRAQRQKERLKALQLCRMERGDGHVPQVDLDMFHQAQAKVKCKSVDASRIQSIQLGKFLIRTWYNSPYPQEYQQLETLYLCEFCLKYMSSDVILRRHLSKCPWRHPPGDEIYRQGRLSFFEVDGESQKAYCQNLCLLAKLFLDHKTLYFDVEPFLFYCLTMYDSTGCHLVGYFSKEKNSFLNYNVSCILTIPAYQRQGFGRFLIDFSYLLTRSEGKVGSPEKPLSDLGLISYRAYWRSVILGVLENYQGSCISIREISQVTAIQPYDIVSTLQLLGVIKYWKGQHVIMKSTIQQKSASADVEVTHASPTKKKITATSRRKKNIAITDSTSTRVAPLKSDESCLVWIPYGKREKRLDVA</sequence>
<dbReference type="GO" id="GO:0003682">
    <property type="term" value="F:chromatin binding"/>
    <property type="evidence" value="ECO:0007669"/>
    <property type="project" value="TreeGrafter"/>
</dbReference>
<evidence type="ECO:0000256" key="8">
    <source>
        <dbReference type="ARBA" id="ARBA00022853"/>
    </source>
</evidence>
<dbReference type="EC" id="2.3.1.48" evidence="3 12"/>
<dbReference type="GO" id="GO:0008270">
    <property type="term" value="F:zinc ion binding"/>
    <property type="evidence" value="ECO:0007669"/>
    <property type="project" value="UniProtKB-KW"/>
</dbReference>
<dbReference type="Gene3D" id="3.30.60.60">
    <property type="entry name" value="N-acetyl transferase-like"/>
    <property type="match status" value="1"/>
</dbReference>
<dbReference type="GO" id="GO:0040029">
    <property type="term" value="P:epigenetic regulation of gene expression"/>
    <property type="evidence" value="ECO:0007669"/>
    <property type="project" value="UniProtKB-ARBA"/>
</dbReference>
<dbReference type="Proteomes" id="UP000594260">
    <property type="component" value="Unplaced"/>
</dbReference>
<keyword evidence="6" id="KW-0863">Zinc-finger</keyword>
<evidence type="ECO:0000256" key="5">
    <source>
        <dbReference type="ARBA" id="ARBA00022723"/>
    </source>
</evidence>
<dbReference type="Gene3D" id="3.30.40.10">
    <property type="entry name" value="Zinc/RING finger domain, C3HC4 (zinc finger)"/>
    <property type="match status" value="1"/>
</dbReference>
<dbReference type="PANTHER" id="PTHR10615:SF161">
    <property type="entry name" value="HISTONE ACETYLTRANSFERASE KAT7"/>
    <property type="match status" value="1"/>
</dbReference>
<accession>A0A7M7JQ44</accession>
<keyword evidence="9" id="KW-0007">Acetylation</keyword>
<comment type="similarity">
    <text evidence="2 12">Belongs to the MYST (SAS/MOZ) family.</text>
</comment>
<feature type="compositionally biased region" description="Polar residues" evidence="13">
    <location>
        <begin position="376"/>
        <end position="387"/>
    </location>
</feature>
<proteinExistence type="inferred from homology"/>
<evidence type="ECO:0000256" key="10">
    <source>
        <dbReference type="ARBA" id="ARBA00023242"/>
    </source>
</evidence>
<dbReference type="Pfam" id="PF01853">
    <property type="entry name" value="MOZ_SAS"/>
    <property type="match status" value="1"/>
</dbReference>
<evidence type="ECO:0000256" key="1">
    <source>
        <dbReference type="ARBA" id="ARBA00004123"/>
    </source>
</evidence>
<dbReference type="FunFam" id="3.30.60.60:FF:000001">
    <property type="entry name" value="Histone acetyltransferase"/>
    <property type="match status" value="1"/>
</dbReference>
<dbReference type="GO" id="GO:0003712">
    <property type="term" value="F:transcription coregulator activity"/>
    <property type="evidence" value="ECO:0007669"/>
    <property type="project" value="TreeGrafter"/>
</dbReference>
<evidence type="ECO:0000256" key="4">
    <source>
        <dbReference type="ARBA" id="ARBA00022679"/>
    </source>
</evidence>
<feature type="domain" description="MYST-type HAT" evidence="14">
    <location>
        <begin position="445"/>
        <end position="747"/>
    </location>
</feature>
<comment type="subcellular location">
    <subcellularLocation>
        <location evidence="1 12">Nucleus</location>
    </subcellularLocation>
</comment>
<evidence type="ECO:0000259" key="14">
    <source>
        <dbReference type="PROSITE" id="PS51726"/>
    </source>
</evidence>
<dbReference type="InterPro" id="IPR001965">
    <property type="entry name" value="Znf_PHD"/>
</dbReference>
<dbReference type="InterPro" id="IPR016181">
    <property type="entry name" value="Acyl_CoA_acyltransferase"/>
</dbReference>
<feature type="active site" description="Proton donor/acceptor" evidence="11">
    <location>
        <position position="621"/>
    </location>
</feature>
<dbReference type="GO" id="GO:0140861">
    <property type="term" value="P:DNA repair-dependent chromatin remodeling"/>
    <property type="evidence" value="ECO:0007669"/>
    <property type="project" value="UniProtKB-ARBA"/>
</dbReference>
<dbReference type="SMART" id="SM00249">
    <property type="entry name" value="PHD"/>
    <property type="match status" value="2"/>
</dbReference>
<evidence type="ECO:0000256" key="2">
    <source>
        <dbReference type="ARBA" id="ARBA00010107"/>
    </source>
</evidence>
<dbReference type="InterPro" id="IPR050603">
    <property type="entry name" value="MYST_HAT"/>
</dbReference>
<keyword evidence="5" id="KW-0479">Metal-binding</keyword>
<keyword evidence="4" id="KW-0808">Transferase</keyword>
<dbReference type="GO" id="GO:0004402">
    <property type="term" value="F:histone acetyltransferase activity"/>
    <property type="evidence" value="ECO:0007669"/>
    <property type="project" value="InterPro"/>
</dbReference>
<dbReference type="InterPro" id="IPR013083">
    <property type="entry name" value="Znf_RING/FYVE/PHD"/>
</dbReference>
<dbReference type="PANTHER" id="PTHR10615">
    <property type="entry name" value="HISTONE ACETYLTRANSFERASE"/>
    <property type="match status" value="1"/>
</dbReference>
<evidence type="ECO:0000256" key="11">
    <source>
        <dbReference type="PIRSR" id="PIRSR602717-51"/>
    </source>
</evidence>
<dbReference type="GO" id="GO:0005634">
    <property type="term" value="C:nucleus"/>
    <property type="evidence" value="ECO:0007669"/>
    <property type="project" value="UniProtKB-SubCell"/>
</dbReference>
<keyword evidence="10 12" id="KW-0539">Nucleus</keyword>
<dbReference type="FunFam" id="3.40.630.30:FF:000001">
    <property type="entry name" value="Histone acetyltransferase"/>
    <property type="match status" value="1"/>
</dbReference>
<dbReference type="RefSeq" id="XP_022653871.1">
    <property type="nucleotide sequence ID" value="XM_022798136.1"/>
</dbReference>
<dbReference type="SUPFAM" id="SSF57903">
    <property type="entry name" value="FYVE/PHD zinc finger"/>
    <property type="match status" value="1"/>
</dbReference>
<dbReference type="GO" id="GO:0005705">
    <property type="term" value="C:polytene chromosome interband"/>
    <property type="evidence" value="ECO:0007669"/>
    <property type="project" value="UniProtKB-ARBA"/>
</dbReference>
<dbReference type="OrthoDB" id="787137at2759"/>
<feature type="region of interest" description="Disordered" evidence="13">
    <location>
        <begin position="134"/>
        <end position="158"/>
    </location>
</feature>
<organism evidence="15 16">
    <name type="scientific">Varroa destructor</name>
    <name type="common">Honeybee mite</name>
    <dbReference type="NCBI Taxonomy" id="109461"/>
    <lineage>
        <taxon>Eukaryota</taxon>
        <taxon>Metazoa</taxon>
        <taxon>Ecdysozoa</taxon>
        <taxon>Arthropoda</taxon>
        <taxon>Chelicerata</taxon>
        <taxon>Arachnida</taxon>
        <taxon>Acari</taxon>
        <taxon>Parasitiformes</taxon>
        <taxon>Mesostigmata</taxon>
        <taxon>Gamasina</taxon>
        <taxon>Dermanyssoidea</taxon>
        <taxon>Varroidae</taxon>
        <taxon>Varroa</taxon>
    </lineage>
</organism>
<dbReference type="GO" id="GO:0070775">
    <property type="term" value="C:H3 histone acetyltransferase complex"/>
    <property type="evidence" value="ECO:0007669"/>
    <property type="project" value="UniProtKB-ARBA"/>
</dbReference>
<dbReference type="AlphaFoldDB" id="A0A7M7JQ44"/>
<dbReference type="EnsemblMetazoa" id="XM_022798136">
    <property type="protein sequence ID" value="XP_022653871"/>
    <property type="gene ID" value="LOC111247338"/>
</dbReference>
<protein>
    <recommendedName>
        <fullName evidence="3 12">Histone acetyltransferase</fullName>
        <ecNumber evidence="3 12">2.3.1.48</ecNumber>
    </recommendedName>
</protein>
<evidence type="ECO:0000256" key="3">
    <source>
        <dbReference type="ARBA" id="ARBA00013184"/>
    </source>
</evidence>
<dbReference type="PROSITE" id="PS51726">
    <property type="entry name" value="MYST_HAT"/>
    <property type="match status" value="1"/>
</dbReference>
<dbReference type="Gene3D" id="3.40.630.30">
    <property type="match status" value="1"/>
</dbReference>
<dbReference type="InterPro" id="IPR040706">
    <property type="entry name" value="Zf-MYST"/>
</dbReference>
<evidence type="ECO:0000256" key="6">
    <source>
        <dbReference type="ARBA" id="ARBA00022771"/>
    </source>
</evidence>
<dbReference type="InterPro" id="IPR002717">
    <property type="entry name" value="HAT_MYST-type"/>
</dbReference>
<evidence type="ECO:0000313" key="15">
    <source>
        <dbReference type="EnsemblMetazoa" id="XP_022653871"/>
    </source>
</evidence>
<dbReference type="SUPFAM" id="SSF55729">
    <property type="entry name" value="Acyl-CoA N-acyltransferases (Nat)"/>
    <property type="match status" value="1"/>
</dbReference>
<dbReference type="RefSeq" id="XP_022653869.1">
    <property type="nucleotide sequence ID" value="XM_022798134.1"/>
</dbReference>
<keyword evidence="7" id="KW-0862">Zinc</keyword>
<dbReference type="InterPro" id="IPR036388">
    <property type="entry name" value="WH-like_DNA-bd_sf"/>
</dbReference>
<keyword evidence="16" id="KW-1185">Reference proteome</keyword>
<dbReference type="EnsemblMetazoa" id="XM_022798134">
    <property type="protein sequence ID" value="XP_022653869"/>
    <property type="gene ID" value="LOC111247338"/>
</dbReference>
<keyword evidence="8" id="KW-0156">Chromatin regulator</keyword>
<dbReference type="GeneID" id="111247338"/>
<evidence type="ECO:0000256" key="13">
    <source>
        <dbReference type="SAM" id="MobiDB-lite"/>
    </source>
</evidence>
<reference evidence="15" key="1">
    <citation type="submission" date="2021-01" db="UniProtKB">
        <authorList>
            <consortium name="EnsemblMetazoa"/>
        </authorList>
    </citation>
    <scope>IDENTIFICATION</scope>
</reference>
<feature type="region of interest" description="Disordered" evidence="13">
    <location>
        <begin position="356"/>
        <end position="388"/>
    </location>
</feature>
<dbReference type="FunFam" id="1.10.10.10:FF:000022">
    <property type="entry name" value="Histone acetyltransferase"/>
    <property type="match status" value="1"/>
</dbReference>
<evidence type="ECO:0000256" key="9">
    <source>
        <dbReference type="ARBA" id="ARBA00022990"/>
    </source>
</evidence>
<evidence type="ECO:0000256" key="7">
    <source>
        <dbReference type="ARBA" id="ARBA00022833"/>
    </source>
</evidence>
<evidence type="ECO:0000313" key="16">
    <source>
        <dbReference type="Proteomes" id="UP000594260"/>
    </source>
</evidence>